<dbReference type="InParanoid" id="A0A061AGV7"/>
<dbReference type="SFLD" id="SFLDF00299">
    <property type="entry name" value="anaerobic_ribonucleoside-triph"/>
    <property type="match status" value="1"/>
</dbReference>
<keyword evidence="5" id="KW-0004">4Fe-4S</keyword>
<dbReference type="SFLD" id="SFLDG01063">
    <property type="entry name" value="activating_enzymes__group_1"/>
    <property type="match status" value="1"/>
</dbReference>
<comment type="cofactor">
    <cofactor evidence="1">
        <name>[4Fe-4S] cluster</name>
        <dbReference type="ChEBI" id="CHEBI:49883"/>
    </cofactor>
</comment>
<keyword evidence="7" id="KW-0479">Metal-binding</keyword>
<dbReference type="SFLD" id="SFLDS00029">
    <property type="entry name" value="Radical_SAM"/>
    <property type="match status" value="1"/>
</dbReference>
<evidence type="ECO:0000256" key="12">
    <source>
        <dbReference type="PIRNR" id="PIRNR000368"/>
    </source>
</evidence>
<dbReference type="PANTHER" id="PTHR30352:SF2">
    <property type="entry name" value="ANAEROBIC RIBONUCLEOSIDE-TRIPHOSPHATE REDUCTASE-ACTIVATING PROTEIN"/>
    <property type="match status" value="1"/>
</dbReference>
<dbReference type="EMBL" id="LK028559">
    <property type="protein sequence ID" value="CDR30182.1"/>
    <property type="molecule type" value="Genomic_DNA"/>
</dbReference>
<dbReference type="HOGENOM" id="CLU_089926_0_0_14"/>
<dbReference type="SFLD" id="SFLDG01066">
    <property type="entry name" value="organic_radical-activating_enz"/>
    <property type="match status" value="1"/>
</dbReference>
<evidence type="ECO:0000256" key="1">
    <source>
        <dbReference type="ARBA" id="ARBA00001966"/>
    </source>
</evidence>
<dbReference type="GO" id="GO:0051539">
    <property type="term" value="F:4 iron, 4 sulfur cluster binding"/>
    <property type="evidence" value="ECO:0007669"/>
    <property type="project" value="UniProtKB-KW"/>
</dbReference>
<comment type="catalytic activity">
    <reaction evidence="11">
        <text>glycyl-[protein] + reduced [flavodoxin] + S-adenosyl-L-methionine = glycin-2-yl radical-[protein] + semiquinone [flavodoxin] + 5'-deoxyadenosine + L-methionine + H(+)</text>
        <dbReference type="Rhea" id="RHEA:61976"/>
        <dbReference type="Rhea" id="RHEA-COMP:10622"/>
        <dbReference type="Rhea" id="RHEA-COMP:14480"/>
        <dbReference type="Rhea" id="RHEA-COMP:15993"/>
        <dbReference type="Rhea" id="RHEA-COMP:15994"/>
        <dbReference type="ChEBI" id="CHEBI:15378"/>
        <dbReference type="ChEBI" id="CHEBI:17319"/>
        <dbReference type="ChEBI" id="CHEBI:29947"/>
        <dbReference type="ChEBI" id="CHEBI:32722"/>
        <dbReference type="ChEBI" id="CHEBI:57618"/>
        <dbReference type="ChEBI" id="CHEBI:57844"/>
        <dbReference type="ChEBI" id="CHEBI:59789"/>
        <dbReference type="ChEBI" id="CHEBI:140311"/>
    </reaction>
</comment>
<evidence type="ECO:0000256" key="8">
    <source>
        <dbReference type="ARBA" id="ARBA00023002"/>
    </source>
</evidence>
<dbReference type="InterPro" id="IPR001989">
    <property type="entry name" value="Radical_activat_CS"/>
</dbReference>
<dbReference type="SUPFAM" id="SSF102114">
    <property type="entry name" value="Radical SAM enzymes"/>
    <property type="match status" value="1"/>
</dbReference>
<feature type="domain" description="Radical SAM core" evidence="13">
    <location>
        <begin position="20"/>
        <end position="171"/>
    </location>
</feature>
<evidence type="ECO:0000256" key="5">
    <source>
        <dbReference type="ARBA" id="ARBA00022485"/>
    </source>
</evidence>
<evidence type="ECO:0000256" key="2">
    <source>
        <dbReference type="ARBA" id="ARBA00003852"/>
    </source>
</evidence>
<dbReference type="CDD" id="cd01335">
    <property type="entry name" value="Radical_SAM"/>
    <property type="match status" value="1"/>
</dbReference>
<keyword evidence="10" id="KW-0411">Iron-sulfur</keyword>
<dbReference type="Pfam" id="PF13353">
    <property type="entry name" value="Fer4_12"/>
    <property type="match status" value="1"/>
</dbReference>
<evidence type="ECO:0000259" key="13">
    <source>
        <dbReference type="PROSITE" id="PS51918"/>
    </source>
</evidence>
<dbReference type="PROSITE" id="PS51918">
    <property type="entry name" value="RADICAL_SAM"/>
    <property type="match status" value="1"/>
</dbReference>
<evidence type="ECO:0000256" key="10">
    <source>
        <dbReference type="ARBA" id="ARBA00023014"/>
    </source>
</evidence>
<gene>
    <name evidence="14" type="primary">nrdG</name>
    <name evidence="14" type="ORF">Aocu_01090</name>
</gene>
<dbReference type="GO" id="GO:0004748">
    <property type="term" value="F:ribonucleoside-diphosphate reductase activity, thioredoxin disulfide as acceptor"/>
    <property type="evidence" value="ECO:0007669"/>
    <property type="project" value="TreeGrafter"/>
</dbReference>
<protein>
    <recommendedName>
        <fullName evidence="4 12">Anaerobic ribonucleoside-triphosphate reductase-activating protein</fullName>
        <ecNumber evidence="12">1.97.1.-</ecNumber>
    </recommendedName>
</protein>
<evidence type="ECO:0000313" key="15">
    <source>
        <dbReference type="Proteomes" id="UP000032434"/>
    </source>
</evidence>
<proteinExistence type="inferred from homology"/>
<evidence type="ECO:0000256" key="3">
    <source>
        <dbReference type="ARBA" id="ARBA00009777"/>
    </source>
</evidence>
<comment type="function">
    <text evidence="2 12">Activation of anaerobic ribonucleoside-triphosphate reductase under anaerobic conditions by generation of an organic free radical, using S-adenosylmethionine and reduced flavodoxin as cosubstrates to produce 5'-deoxy-adenosine.</text>
</comment>
<dbReference type="PIRSF" id="PIRSF000368">
    <property type="entry name" value="NrdG"/>
    <property type="match status" value="1"/>
</dbReference>
<dbReference type="PROSITE" id="PS01087">
    <property type="entry name" value="RADICAL_ACTIVATING"/>
    <property type="match status" value="1"/>
</dbReference>
<accession>A0A061AGV7</accession>
<name>A0A061AGV7_9MOLU</name>
<comment type="similarity">
    <text evidence="3 12">Belongs to the organic radical-activating enzymes family.</text>
</comment>
<dbReference type="EC" id="1.97.1.-" evidence="12"/>
<evidence type="ECO:0000256" key="7">
    <source>
        <dbReference type="ARBA" id="ARBA00022723"/>
    </source>
</evidence>
<dbReference type="InterPro" id="IPR012837">
    <property type="entry name" value="NrdG"/>
</dbReference>
<keyword evidence="15" id="KW-1185">Reference proteome</keyword>
<keyword evidence="8 12" id="KW-0560">Oxidoreductase</keyword>
<dbReference type="STRING" id="35623.Aocu_01090"/>
<dbReference type="InterPro" id="IPR034457">
    <property type="entry name" value="Organic_radical-activating"/>
</dbReference>
<reference evidence="15" key="1">
    <citation type="submission" date="2014-05" db="EMBL/GenBank/DDBJ databases">
        <authorList>
            <person name="Kube M."/>
        </authorList>
    </citation>
    <scope>NUCLEOTIDE SEQUENCE [LARGE SCALE GENOMIC DNA]</scope>
</reference>
<dbReference type="InterPro" id="IPR007197">
    <property type="entry name" value="rSAM"/>
</dbReference>
<evidence type="ECO:0000256" key="6">
    <source>
        <dbReference type="ARBA" id="ARBA00022691"/>
    </source>
</evidence>
<keyword evidence="9" id="KW-0408">Iron</keyword>
<dbReference type="GO" id="GO:0043365">
    <property type="term" value="F:[formate-C-acetyltransferase]-activating enzyme activity"/>
    <property type="evidence" value="ECO:0007669"/>
    <property type="project" value="InterPro"/>
</dbReference>
<dbReference type="OrthoDB" id="9782387at2"/>
<evidence type="ECO:0000256" key="4">
    <source>
        <dbReference type="ARBA" id="ARBA00014281"/>
    </source>
</evidence>
<evidence type="ECO:0000313" key="14">
    <source>
        <dbReference type="EMBL" id="CDR30182.1"/>
    </source>
</evidence>
<keyword evidence="6" id="KW-0949">S-adenosyl-L-methionine</keyword>
<dbReference type="RefSeq" id="WP_045748772.1">
    <property type="nucleotide sequence ID" value="NZ_FUZK01000002.1"/>
</dbReference>
<sequence>MLNTSTPKLRVNDFIQDSIVDGYGLRFVVFTQGCPLRCVGCHNPGTHDLEGGHLIELSEIRKEWKKNPLLTGITISGGEPFIQKDAVYELIKLAKADGLDVNIYSGFTYDALKKKEDTTIDLILESADILIDGPFVIGLKNLNLLWRGSENQRVIDLKETKRLGRVVEIKD</sequence>
<organism evidence="14 15">
    <name type="scientific">Acholeplasma oculi</name>
    <dbReference type="NCBI Taxonomy" id="35623"/>
    <lineage>
        <taxon>Bacteria</taxon>
        <taxon>Bacillati</taxon>
        <taxon>Mycoplasmatota</taxon>
        <taxon>Mollicutes</taxon>
        <taxon>Acholeplasmatales</taxon>
        <taxon>Acholeplasmataceae</taxon>
        <taxon>Acholeplasma</taxon>
    </lineage>
</organism>
<dbReference type="PANTHER" id="PTHR30352">
    <property type="entry name" value="PYRUVATE FORMATE-LYASE-ACTIVATING ENZYME"/>
    <property type="match status" value="1"/>
</dbReference>
<evidence type="ECO:0000256" key="9">
    <source>
        <dbReference type="ARBA" id="ARBA00023004"/>
    </source>
</evidence>
<evidence type="ECO:0000256" key="11">
    <source>
        <dbReference type="ARBA" id="ARBA00047365"/>
    </source>
</evidence>
<dbReference type="NCBIfam" id="TIGR02491">
    <property type="entry name" value="NrdG"/>
    <property type="match status" value="1"/>
</dbReference>
<dbReference type="GO" id="GO:0046872">
    <property type="term" value="F:metal ion binding"/>
    <property type="evidence" value="ECO:0007669"/>
    <property type="project" value="UniProtKB-KW"/>
</dbReference>
<dbReference type="InterPro" id="IPR058240">
    <property type="entry name" value="rSAM_sf"/>
</dbReference>
<dbReference type="KEGG" id="aoc:Aocu_01090"/>
<dbReference type="Gene3D" id="3.20.20.70">
    <property type="entry name" value="Aldolase class I"/>
    <property type="match status" value="1"/>
</dbReference>
<dbReference type="PATRIC" id="fig|35623.3.peg.108"/>
<dbReference type="Proteomes" id="UP000032434">
    <property type="component" value="Chromosome 1"/>
</dbReference>
<dbReference type="InterPro" id="IPR013785">
    <property type="entry name" value="Aldolase_TIM"/>
</dbReference>
<dbReference type="AlphaFoldDB" id="A0A061AGV7"/>